<dbReference type="PANTHER" id="PTHR28133:SF1">
    <property type="entry name" value="REQUIRED FOR RESPIRATORY GROWTH PROTEIN 7, MITOCHONDRIAL"/>
    <property type="match status" value="1"/>
</dbReference>
<evidence type="ECO:0008006" key="6">
    <source>
        <dbReference type="Google" id="ProtNLM"/>
    </source>
</evidence>
<proteinExistence type="predicted"/>
<dbReference type="PANTHER" id="PTHR28133">
    <property type="entry name" value="REQUIRED FOR RESPIRATORY GROWTH PROTEIN 7, MITOCHONDRIAL"/>
    <property type="match status" value="1"/>
</dbReference>
<sequence length="208" mass="23126">MTLHRIGGRSDGGVDLQGWWWLPTSEEALHQDHTHRRRIRVLAQCKAEKKKISPKYVREMEGVLLHHLLPSPEVDPANLNPDSLPTQDPRDPVVGLFVSSSPFTKATLLRATASPLPFMLLHIPTPPRAEDDVALPIPPQEDDPTDSDDDPELGSIVLNPALGSSAGLLAGEIEARWEYSQQGPNLARPALWWKGERIPSWTPELHHV</sequence>
<organism evidence="4 5">
    <name type="scientific">Meripilus lineatus</name>
    <dbReference type="NCBI Taxonomy" id="2056292"/>
    <lineage>
        <taxon>Eukaryota</taxon>
        <taxon>Fungi</taxon>
        <taxon>Dikarya</taxon>
        <taxon>Basidiomycota</taxon>
        <taxon>Agaricomycotina</taxon>
        <taxon>Agaricomycetes</taxon>
        <taxon>Polyporales</taxon>
        <taxon>Meripilaceae</taxon>
        <taxon>Meripilus</taxon>
    </lineage>
</organism>
<evidence type="ECO:0000256" key="1">
    <source>
        <dbReference type="ARBA" id="ARBA00004173"/>
    </source>
</evidence>
<evidence type="ECO:0000256" key="3">
    <source>
        <dbReference type="SAM" id="MobiDB-lite"/>
    </source>
</evidence>
<name>A0AAD5YJL9_9APHY</name>
<keyword evidence="2" id="KW-0496">Mitochondrion</keyword>
<comment type="caution">
    <text evidence="4">The sequence shown here is derived from an EMBL/GenBank/DDBJ whole genome shotgun (WGS) entry which is preliminary data.</text>
</comment>
<protein>
    <recommendedName>
        <fullName evidence="6">Restriction endonuclease type IV Mrr domain-containing protein</fullName>
    </recommendedName>
</protein>
<comment type="subcellular location">
    <subcellularLocation>
        <location evidence="1">Mitochondrion</location>
    </subcellularLocation>
</comment>
<accession>A0AAD5YJL9</accession>
<dbReference type="Pfam" id="PF10356">
    <property type="entry name" value="RRG7"/>
    <property type="match status" value="1"/>
</dbReference>
<dbReference type="EMBL" id="JANAWD010000152">
    <property type="protein sequence ID" value="KAJ3485471.1"/>
    <property type="molecule type" value="Genomic_DNA"/>
</dbReference>
<reference evidence="4" key="1">
    <citation type="submission" date="2022-07" db="EMBL/GenBank/DDBJ databases">
        <title>Genome Sequence of Physisporinus lineatus.</title>
        <authorList>
            <person name="Buettner E."/>
        </authorList>
    </citation>
    <scope>NUCLEOTIDE SEQUENCE</scope>
    <source>
        <strain evidence="4">VT162</strain>
    </source>
</reference>
<dbReference type="Proteomes" id="UP001212997">
    <property type="component" value="Unassembled WGS sequence"/>
</dbReference>
<feature type="compositionally biased region" description="Acidic residues" evidence="3">
    <location>
        <begin position="140"/>
        <end position="152"/>
    </location>
</feature>
<feature type="region of interest" description="Disordered" evidence="3">
    <location>
        <begin position="129"/>
        <end position="157"/>
    </location>
</feature>
<keyword evidence="5" id="KW-1185">Reference proteome</keyword>
<evidence type="ECO:0000313" key="5">
    <source>
        <dbReference type="Proteomes" id="UP001212997"/>
    </source>
</evidence>
<evidence type="ECO:0000313" key="4">
    <source>
        <dbReference type="EMBL" id="KAJ3485471.1"/>
    </source>
</evidence>
<gene>
    <name evidence="4" type="ORF">NLI96_g4940</name>
</gene>
<evidence type="ECO:0000256" key="2">
    <source>
        <dbReference type="ARBA" id="ARBA00023128"/>
    </source>
</evidence>
<dbReference type="InterPro" id="IPR018828">
    <property type="entry name" value="RRG7"/>
</dbReference>
<dbReference type="GO" id="GO:0005739">
    <property type="term" value="C:mitochondrion"/>
    <property type="evidence" value="ECO:0007669"/>
    <property type="project" value="UniProtKB-SubCell"/>
</dbReference>
<dbReference type="AlphaFoldDB" id="A0AAD5YJL9"/>